<feature type="signal peptide" evidence="2">
    <location>
        <begin position="1"/>
        <end position="24"/>
    </location>
</feature>
<evidence type="ECO:0000256" key="1">
    <source>
        <dbReference type="SAM" id="MobiDB-lite"/>
    </source>
</evidence>
<evidence type="ECO:0000256" key="2">
    <source>
        <dbReference type="SAM" id="SignalP"/>
    </source>
</evidence>
<feature type="region of interest" description="Disordered" evidence="1">
    <location>
        <begin position="158"/>
        <end position="186"/>
    </location>
</feature>
<dbReference type="RefSeq" id="WP_339087810.1">
    <property type="nucleotide sequence ID" value="NZ_LR743507.1"/>
</dbReference>
<proteinExistence type="predicted"/>
<dbReference type="AlphaFoldDB" id="A0A679IRB6"/>
<protein>
    <submittedName>
        <fullName evidence="3">Uncharacterized protein</fullName>
    </submittedName>
</protein>
<feature type="compositionally biased region" description="Basic and acidic residues" evidence="1">
    <location>
        <begin position="177"/>
        <end position="186"/>
    </location>
</feature>
<gene>
    <name evidence="3" type="ORF">VVAX_00015</name>
</gene>
<feature type="chain" id="PRO_5025669474" evidence="2">
    <location>
        <begin position="25"/>
        <end position="186"/>
    </location>
</feature>
<organism evidence="3">
    <name type="scientific">Variovorax paradoxus</name>
    <dbReference type="NCBI Taxonomy" id="34073"/>
    <lineage>
        <taxon>Bacteria</taxon>
        <taxon>Pseudomonadati</taxon>
        <taxon>Pseudomonadota</taxon>
        <taxon>Betaproteobacteria</taxon>
        <taxon>Burkholderiales</taxon>
        <taxon>Comamonadaceae</taxon>
        <taxon>Variovorax</taxon>
    </lineage>
</organism>
<name>A0A679IRB6_VARPD</name>
<evidence type="ECO:0000313" key="3">
    <source>
        <dbReference type="EMBL" id="CAA2099071.1"/>
    </source>
</evidence>
<accession>A0A679IRB6</accession>
<reference evidence="3" key="1">
    <citation type="submission" date="2019-12" db="EMBL/GenBank/DDBJ databases">
        <authorList>
            <person name="Cremers G."/>
        </authorList>
    </citation>
    <scope>NUCLEOTIDE SEQUENCE</scope>
    <source>
        <strain evidence="3">Vvax</strain>
    </source>
</reference>
<dbReference type="EMBL" id="LR743507">
    <property type="protein sequence ID" value="CAA2099071.1"/>
    <property type="molecule type" value="Genomic_DNA"/>
</dbReference>
<keyword evidence="2" id="KW-0732">Signal</keyword>
<sequence length="186" mass="18617">MKLRSTSTAFAAACLMLMPLGAVADGVPVPRAARHAAPPLHAAPLTTAARKPNDAGVTIQYGVPGVAQVGRPVSISLQFDGVTDPAGATVRLSTDAGLTLASAASLALPAGQRTSATATVTSDREGLAYLNIFVTQNGALSVVAIPVQTGAAVPVLKGAGEMKSGSGGEKIISSPAKEPKEPKELK</sequence>